<dbReference type="GeneID" id="36590022"/>
<accession>A0A2J6SHP3</accession>
<dbReference type="PANTHER" id="PTHR39610">
    <property type="entry name" value="BZIP DOMAIN-CONTAINING PROTEIN-RELATED"/>
    <property type="match status" value="1"/>
</dbReference>
<keyword evidence="4" id="KW-1185">Reference proteome</keyword>
<dbReference type="PANTHER" id="PTHR39610:SF2">
    <property type="entry name" value="BZIP DOMAIN-CONTAINING PROTEIN"/>
    <property type="match status" value="1"/>
</dbReference>
<keyword evidence="1" id="KW-0175">Coiled coil</keyword>
<feature type="region of interest" description="Disordered" evidence="2">
    <location>
        <begin position="326"/>
        <end position="351"/>
    </location>
</feature>
<reference evidence="3 4" key="1">
    <citation type="submission" date="2016-04" db="EMBL/GenBank/DDBJ databases">
        <title>A degradative enzymes factory behind the ericoid mycorrhizal symbiosis.</title>
        <authorList>
            <consortium name="DOE Joint Genome Institute"/>
            <person name="Martino E."/>
            <person name="Morin E."/>
            <person name="Grelet G."/>
            <person name="Kuo A."/>
            <person name="Kohler A."/>
            <person name="Daghino S."/>
            <person name="Barry K."/>
            <person name="Choi C."/>
            <person name="Cichocki N."/>
            <person name="Clum A."/>
            <person name="Copeland A."/>
            <person name="Hainaut M."/>
            <person name="Haridas S."/>
            <person name="Labutti K."/>
            <person name="Lindquist E."/>
            <person name="Lipzen A."/>
            <person name="Khouja H.-R."/>
            <person name="Murat C."/>
            <person name="Ohm R."/>
            <person name="Olson A."/>
            <person name="Spatafora J."/>
            <person name="Veneault-Fourrey C."/>
            <person name="Henrissat B."/>
            <person name="Grigoriev I."/>
            <person name="Martin F."/>
            <person name="Perotto S."/>
        </authorList>
    </citation>
    <scope>NUCLEOTIDE SEQUENCE [LARGE SCALE GENOMIC DNA]</scope>
    <source>
        <strain evidence="3 4">E</strain>
    </source>
</reference>
<evidence type="ECO:0000313" key="3">
    <source>
        <dbReference type="EMBL" id="PMD50267.1"/>
    </source>
</evidence>
<proteinExistence type="predicted"/>
<dbReference type="EMBL" id="KZ613913">
    <property type="protein sequence ID" value="PMD50267.1"/>
    <property type="molecule type" value="Genomic_DNA"/>
</dbReference>
<feature type="region of interest" description="Disordered" evidence="2">
    <location>
        <begin position="1"/>
        <end position="90"/>
    </location>
</feature>
<evidence type="ECO:0000256" key="2">
    <source>
        <dbReference type="SAM" id="MobiDB-lite"/>
    </source>
</evidence>
<dbReference type="RefSeq" id="XP_024727171.1">
    <property type="nucleotide sequence ID" value="XM_024881945.1"/>
</dbReference>
<name>A0A2J6SHP3_9HELO</name>
<dbReference type="OrthoDB" id="5407781at2759"/>
<feature type="compositionally biased region" description="Low complexity" evidence="2">
    <location>
        <begin position="67"/>
        <end position="77"/>
    </location>
</feature>
<evidence type="ECO:0000256" key="1">
    <source>
        <dbReference type="SAM" id="Coils"/>
    </source>
</evidence>
<feature type="compositionally biased region" description="Polar residues" evidence="2">
    <location>
        <begin position="192"/>
        <end position="207"/>
    </location>
</feature>
<feature type="compositionally biased region" description="Low complexity" evidence="2">
    <location>
        <begin position="1"/>
        <end position="18"/>
    </location>
</feature>
<dbReference type="AlphaFoldDB" id="A0A2J6SHP3"/>
<feature type="compositionally biased region" description="Low complexity" evidence="2">
    <location>
        <begin position="244"/>
        <end position="256"/>
    </location>
</feature>
<organism evidence="3 4">
    <name type="scientific">Hyaloscypha bicolor E</name>
    <dbReference type="NCBI Taxonomy" id="1095630"/>
    <lineage>
        <taxon>Eukaryota</taxon>
        <taxon>Fungi</taxon>
        <taxon>Dikarya</taxon>
        <taxon>Ascomycota</taxon>
        <taxon>Pezizomycotina</taxon>
        <taxon>Leotiomycetes</taxon>
        <taxon>Helotiales</taxon>
        <taxon>Hyaloscyphaceae</taxon>
        <taxon>Hyaloscypha</taxon>
        <taxon>Hyaloscypha bicolor</taxon>
    </lineage>
</organism>
<dbReference type="InParanoid" id="A0A2J6SHP3"/>
<feature type="compositionally biased region" description="Low complexity" evidence="2">
    <location>
        <begin position="172"/>
        <end position="184"/>
    </location>
</feature>
<sequence>MAPDLNSLPPSRSLSGSPAMARTLSNSGEAAALRGQSPSPSPRSASTSLQAAAAVNAGLQQEDQIARRSSSTSTRNRQPSHTGRRRSTVLMNLQLNDPAIPPPGEMINEAAASTYRATSPLSMTGSPTIGGIPDPHHYRTPSLGEIHQELEQEQEAQVNRLLQMIRTQQQHLQQLQAQTGQSHGTPPVIDESTPTSERSMSFSNPNIPQQSSTSTPRSPSTVLHPRSSFDLARADLQQRRSRTPSRTASPRLRSTSISGEGGDAWSLGGRDESAFYQAETQMMIRENQMLRQRIRELERQVSELHANSSITHEPVTPSHLLRSQSVSEMTAPPISGVISTSGAAGEPPKEE</sequence>
<feature type="coiled-coil region" evidence="1">
    <location>
        <begin position="280"/>
        <end position="307"/>
    </location>
</feature>
<evidence type="ECO:0000313" key="4">
    <source>
        <dbReference type="Proteomes" id="UP000235371"/>
    </source>
</evidence>
<gene>
    <name evidence="3" type="ORF">K444DRAFT_621635</name>
</gene>
<dbReference type="Proteomes" id="UP000235371">
    <property type="component" value="Unassembled WGS sequence"/>
</dbReference>
<feature type="compositionally biased region" description="Low complexity" evidence="2">
    <location>
        <begin position="208"/>
        <end position="221"/>
    </location>
</feature>
<feature type="region of interest" description="Disordered" evidence="2">
    <location>
        <begin position="172"/>
        <end position="266"/>
    </location>
</feature>
<protein>
    <submittedName>
        <fullName evidence="3">Uncharacterized protein</fullName>
    </submittedName>
</protein>